<gene>
    <name evidence="1" type="ORF">OKW52_09870</name>
</gene>
<organism evidence="1 2">
    <name type="scientific">Pararhodobacter zhoushanensis</name>
    <dbReference type="NCBI Taxonomy" id="2479545"/>
    <lineage>
        <taxon>Bacteria</taxon>
        <taxon>Pseudomonadati</taxon>
        <taxon>Pseudomonadota</taxon>
        <taxon>Alphaproteobacteria</taxon>
        <taxon>Rhodobacterales</taxon>
        <taxon>Paracoccaceae</taxon>
        <taxon>Pararhodobacter</taxon>
    </lineage>
</organism>
<reference evidence="1 2" key="1">
    <citation type="submission" date="2022-10" db="EMBL/GenBank/DDBJ databases">
        <title>Pararhodobacter sp. nov., isolated from marine algae.</title>
        <authorList>
            <person name="Choi B.J."/>
            <person name="Kim J.M."/>
            <person name="Lee J.K."/>
            <person name="Choi D.G."/>
            <person name="Jeon C.O."/>
        </authorList>
    </citation>
    <scope>NUCLEOTIDE SEQUENCE [LARGE SCALE GENOMIC DNA]</scope>
    <source>
        <strain evidence="1 2">ZQ420</strain>
    </source>
</reference>
<accession>A0ABT3GYE6</accession>
<keyword evidence="2" id="KW-1185">Reference proteome</keyword>
<sequence length="92" mass="9854">MTRQTAETFAAQVLAWLADDNARITGFLSWSGESPSTLAARLTDPGFLLAVIEFLMTDEALLIDACAALGYPPETPLQARSALPGGADFHWT</sequence>
<name>A0ABT3GYE6_9RHOB</name>
<dbReference type="Proteomes" id="UP001208938">
    <property type="component" value="Unassembled WGS sequence"/>
</dbReference>
<dbReference type="EMBL" id="JAPDFL010000001">
    <property type="protein sequence ID" value="MCW1932553.1"/>
    <property type="molecule type" value="Genomic_DNA"/>
</dbReference>
<comment type="caution">
    <text evidence="1">The sequence shown here is derived from an EMBL/GenBank/DDBJ whole genome shotgun (WGS) entry which is preliminary data.</text>
</comment>
<dbReference type="InterPro" id="IPR021955">
    <property type="entry name" value="DUF3572"/>
</dbReference>
<evidence type="ECO:0000313" key="2">
    <source>
        <dbReference type="Proteomes" id="UP001208938"/>
    </source>
</evidence>
<protein>
    <submittedName>
        <fullName evidence="1">DUF3572 domain-containing protein</fullName>
    </submittedName>
</protein>
<dbReference type="Pfam" id="PF12096">
    <property type="entry name" value="DUF3572"/>
    <property type="match status" value="1"/>
</dbReference>
<evidence type="ECO:0000313" key="1">
    <source>
        <dbReference type="EMBL" id="MCW1932553.1"/>
    </source>
</evidence>
<proteinExistence type="predicted"/>
<dbReference type="RefSeq" id="WP_264505543.1">
    <property type="nucleotide sequence ID" value="NZ_JAPDFL010000001.1"/>
</dbReference>